<comment type="cofactor">
    <cofactor evidence="5">
        <name>Mn(2+)</name>
        <dbReference type="ChEBI" id="CHEBI:29035"/>
    </cofactor>
    <text evidence="5">Binds 2 manganese ions per subunit.</text>
</comment>
<feature type="binding site" evidence="5">
    <location>
        <position position="163"/>
    </location>
    <ligand>
        <name>Mn(2+)</name>
        <dbReference type="ChEBI" id="CHEBI:29035"/>
        <label>2</label>
    </ligand>
</feature>
<dbReference type="PANTHER" id="PTHR11358">
    <property type="entry name" value="ARGINASE/AGMATINASE"/>
    <property type="match status" value="1"/>
</dbReference>
<dbReference type="InterPro" id="IPR006035">
    <property type="entry name" value="Ureohydrolase"/>
</dbReference>
<comment type="function">
    <text evidence="5">Catalyzes the conversion of N-formimidoyl-L-glutamate to L-glutamate and formamide.</text>
</comment>
<keyword evidence="1 5" id="KW-0479">Metal-binding</keyword>
<feature type="binding site" evidence="5">
    <location>
        <position position="255"/>
    </location>
    <ligand>
        <name>Mn(2+)</name>
        <dbReference type="ChEBI" id="CHEBI:29035"/>
        <label>1</label>
    </ligand>
</feature>
<comment type="similarity">
    <text evidence="5 7">Belongs to the arginase family.</text>
</comment>
<dbReference type="HAMAP" id="MF_00737">
    <property type="entry name" value="Formimidoylglutam"/>
    <property type="match status" value="1"/>
</dbReference>
<dbReference type="GO" id="GO:0030145">
    <property type="term" value="F:manganese ion binding"/>
    <property type="evidence" value="ECO:0007669"/>
    <property type="project" value="UniProtKB-UniRule"/>
</dbReference>
<evidence type="ECO:0000256" key="4">
    <source>
        <dbReference type="ARBA" id="ARBA00023211"/>
    </source>
</evidence>
<feature type="binding site" evidence="5">
    <location>
        <position position="163"/>
    </location>
    <ligand>
        <name>Mn(2+)</name>
        <dbReference type="ChEBI" id="CHEBI:29035"/>
        <label>1</label>
    </ligand>
</feature>
<feature type="binding site" evidence="5">
    <location>
        <position position="257"/>
    </location>
    <ligand>
        <name>Mn(2+)</name>
        <dbReference type="ChEBI" id="CHEBI:29035"/>
        <label>2</label>
    </ligand>
</feature>
<gene>
    <name evidence="5" type="primary">hutG</name>
    <name evidence="8" type="ORF">FHS56_001268</name>
</gene>
<evidence type="ECO:0000256" key="7">
    <source>
        <dbReference type="PROSITE-ProRule" id="PRU00742"/>
    </source>
</evidence>
<keyword evidence="3 5" id="KW-0369">Histidine metabolism</keyword>
<dbReference type="EC" id="3.5.3.8" evidence="5 6"/>
<dbReference type="Proteomes" id="UP000537126">
    <property type="component" value="Unassembled WGS sequence"/>
</dbReference>
<keyword evidence="2 5" id="KW-0378">Hydrolase</keyword>
<dbReference type="PANTHER" id="PTHR11358:SF35">
    <property type="entry name" value="FORMIMIDOYLGLUTAMASE"/>
    <property type="match status" value="1"/>
</dbReference>
<evidence type="ECO:0000256" key="3">
    <source>
        <dbReference type="ARBA" id="ARBA00022808"/>
    </source>
</evidence>
<organism evidence="8 9">
    <name type="scientific">Thermonema lapsum</name>
    <dbReference type="NCBI Taxonomy" id="28195"/>
    <lineage>
        <taxon>Bacteria</taxon>
        <taxon>Pseudomonadati</taxon>
        <taxon>Bacteroidota</taxon>
        <taxon>Cytophagia</taxon>
        <taxon>Cytophagales</taxon>
        <taxon>Thermonemataceae</taxon>
        <taxon>Thermonema</taxon>
    </lineage>
</organism>
<dbReference type="PROSITE" id="PS51409">
    <property type="entry name" value="ARGINASE_2"/>
    <property type="match status" value="1"/>
</dbReference>
<dbReference type="GO" id="GO:0050415">
    <property type="term" value="F:formimidoylglutamase activity"/>
    <property type="evidence" value="ECO:0007669"/>
    <property type="project" value="UniProtKB-UniRule"/>
</dbReference>
<keyword evidence="4 5" id="KW-0464">Manganese</keyword>
<comment type="caution">
    <text evidence="8">The sequence shown here is derived from an EMBL/GenBank/DDBJ whole genome shotgun (WGS) entry which is preliminary data.</text>
</comment>
<feature type="binding site" evidence="5">
    <location>
        <position position="167"/>
    </location>
    <ligand>
        <name>Mn(2+)</name>
        <dbReference type="ChEBI" id="CHEBI:29035"/>
        <label>1</label>
    </ligand>
</feature>
<dbReference type="InterPro" id="IPR005923">
    <property type="entry name" value="HutG"/>
</dbReference>
<dbReference type="SUPFAM" id="SSF52768">
    <property type="entry name" value="Arginase/deacetylase"/>
    <property type="match status" value="1"/>
</dbReference>
<reference evidence="8 9" key="1">
    <citation type="submission" date="2020-03" db="EMBL/GenBank/DDBJ databases">
        <title>Genomic Encyclopedia of Type Strains, Phase IV (KMG-IV): sequencing the most valuable type-strain genomes for metagenomic binning, comparative biology and taxonomic classification.</title>
        <authorList>
            <person name="Goeker M."/>
        </authorList>
    </citation>
    <scope>NUCLEOTIDE SEQUENCE [LARGE SCALE GENOMIC DNA]</scope>
    <source>
        <strain evidence="8 9">DSM 5718</strain>
    </source>
</reference>
<dbReference type="InterPro" id="IPR023696">
    <property type="entry name" value="Ureohydrolase_dom_sf"/>
</dbReference>
<dbReference type="CDD" id="cd09988">
    <property type="entry name" value="Formimidoylglutamase"/>
    <property type="match status" value="1"/>
</dbReference>
<evidence type="ECO:0000313" key="9">
    <source>
        <dbReference type="Proteomes" id="UP000537126"/>
    </source>
</evidence>
<sequence>MYGPPASDYWKNGRIDQWEKGNSLRWHQVVVPVSLADPLPAIAAHRQLALLGFMSDEGVRRNLGRVGAAKGPKAIRAALASLPYPWEAEHIGIWDAGDVCCLGKFLEDAQEDLGEKVEQLLDMGVLPLVLGGGHEVAWGHFQGIAKHMAKQQSKPSIAIINFDAHFDLRNYIDIGSSGTPFLQIAHECERRGWDFHYLVVGLQAAGNTRALFERAEELGVRYVLAEALYEQAITDFYSLLDAFIADKDFVYISCCLDVFSGAFAPGVSAVNGMGLAPWHVLPLLRRLVAAGKPFSFDIAELNPKYDIDGRTAKLAAQLLHAVVETIARQ</sequence>
<evidence type="ECO:0000256" key="5">
    <source>
        <dbReference type="HAMAP-Rule" id="MF_00737"/>
    </source>
</evidence>
<comment type="catalytic activity">
    <reaction evidence="5">
        <text>N-formimidoyl-L-glutamate + H2O = formamide + L-glutamate</text>
        <dbReference type="Rhea" id="RHEA:22492"/>
        <dbReference type="ChEBI" id="CHEBI:15377"/>
        <dbReference type="ChEBI" id="CHEBI:16397"/>
        <dbReference type="ChEBI" id="CHEBI:29985"/>
        <dbReference type="ChEBI" id="CHEBI:58928"/>
        <dbReference type="EC" id="3.5.3.8"/>
    </reaction>
</comment>
<accession>A0A846MQL9</accession>
<dbReference type="RefSeq" id="WP_166919028.1">
    <property type="nucleotide sequence ID" value="NZ_JAASRN010000002.1"/>
</dbReference>
<dbReference type="GO" id="GO:0008783">
    <property type="term" value="F:agmatinase activity"/>
    <property type="evidence" value="ECO:0007669"/>
    <property type="project" value="TreeGrafter"/>
</dbReference>
<name>A0A846MQL9_9BACT</name>
<evidence type="ECO:0000313" key="8">
    <source>
        <dbReference type="EMBL" id="NIK73755.1"/>
    </source>
</evidence>
<comment type="pathway">
    <text evidence="5">Amino-acid degradation; L-histidine degradation into L-glutamate; L-glutamate from N-formimidoyl-L-glutamate (hydrolase route): step 1/1.</text>
</comment>
<dbReference type="UniPathway" id="UPA00379">
    <property type="reaction ID" value="UER00552"/>
</dbReference>
<feature type="binding site" evidence="5">
    <location>
        <position position="255"/>
    </location>
    <ligand>
        <name>Mn(2+)</name>
        <dbReference type="ChEBI" id="CHEBI:29035"/>
        <label>2</label>
    </ligand>
</feature>
<feature type="binding site" evidence="5">
    <location>
        <position position="165"/>
    </location>
    <ligand>
        <name>Mn(2+)</name>
        <dbReference type="ChEBI" id="CHEBI:29035"/>
        <label>2</label>
    </ligand>
</feature>
<proteinExistence type="inferred from homology"/>
<dbReference type="AlphaFoldDB" id="A0A846MQL9"/>
<dbReference type="Pfam" id="PF00491">
    <property type="entry name" value="Arginase"/>
    <property type="match status" value="1"/>
</dbReference>
<protein>
    <recommendedName>
        <fullName evidence="5 6">Formimidoylglutamase</fullName>
        <ecNumber evidence="5 6">3.5.3.8</ecNumber>
    </recommendedName>
    <alternativeName>
        <fullName evidence="5">Formiminoglutamase</fullName>
    </alternativeName>
    <alternativeName>
        <fullName evidence="5">Formiminoglutamate hydrolase</fullName>
    </alternativeName>
</protein>
<dbReference type="Gene3D" id="3.40.800.10">
    <property type="entry name" value="Ureohydrolase domain"/>
    <property type="match status" value="1"/>
</dbReference>
<keyword evidence="9" id="KW-1185">Reference proteome</keyword>
<evidence type="ECO:0000256" key="1">
    <source>
        <dbReference type="ARBA" id="ARBA00022723"/>
    </source>
</evidence>
<dbReference type="GO" id="GO:0019557">
    <property type="term" value="P:L-histidine catabolic process to glutamate and formate"/>
    <property type="evidence" value="ECO:0007669"/>
    <property type="project" value="UniProtKB-UniPathway"/>
</dbReference>
<dbReference type="GO" id="GO:0033389">
    <property type="term" value="P:putrescine biosynthetic process from arginine, via agmatine"/>
    <property type="evidence" value="ECO:0007669"/>
    <property type="project" value="TreeGrafter"/>
</dbReference>
<dbReference type="EMBL" id="JAASRN010000002">
    <property type="protein sequence ID" value="NIK73755.1"/>
    <property type="molecule type" value="Genomic_DNA"/>
</dbReference>
<dbReference type="NCBIfam" id="TIGR01227">
    <property type="entry name" value="hutG"/>
    <property type="match status" value="1"/>
</dbReference>
<evidence type="ECO:0000256" key="6">
    <source>
        <dbReference type="NCBIfam" id="TIGR01227"/>
    </source>
</evidence>
<evidence type="ECO:0000256" key="2">
    <source>
        <dbReference type="ARBA" id="ARBA00022801"/>
    </source>
</evidence>
<dbReference type="GO" id="GO:0019556">
    <property type="term" value="P:L-histidine catabolic process to glutamate and formamide"/>
    <property type="evidence" value="ECO:0007669"/>
    <property type="project" value="UniProtKB-UniRule"/>
</dbReference>
<feature type="binding site" evidence="5">
    <location>
        <position position="134"/>
    </location>
    <ligand>
        <name>Mn(2+)</name>
        <dbReference type="ChEBI" id="CHEBI:29035"/>
        <label>1</label>
    </ligand>
</feature>